<feature type="region of interest" description="Disordered" evidence="1">
    <location>
        <begin position="71"/>
        <end position="211"/>
    </location>
</feature>
<organism evidence="2 3">
    <name type="scientific">Drosophila mauritiana</name>
    <name type="common">Fruit fly</name>
    <dbReference type="NCBI Taxonomy" id="7226"/>
    <lineage>
        <taxon>Eukaryota</taxon>
        <taxon>Metazoa</taxon>
        <taxon>Ecdysozoa</taxon>
        <taxon>Arthropoda</taxon>
        <taxon>Hexapoda</taxon>
        <taxon>Insecta</taxon>
        <taxon>Pterygota</taxon>
        <taxon>Neoptera</taxon>
        <taxon>Endopterygota</taxon>
        <taxon>Diptera</taxon>
        <taxon>Brachycera</taxon>
        <taxon>Muscomorpha</taxon>
        <taxon>Ephydroidea</taxon>
        <taxon>Drosophilidae</taxon>
        <taxon>Drosophila</taxon>
        <taxon>Sophophora</taxon>
    </lineage>
</organism>
<dbReference type="RefSeq" id="XP_033153452.1">
    <property type="nucleotide sequence ID" value="XM_033297561.1"/>
</dbReference>
<keyword evidence="2" id="KW-1185">Reference proteome</keyword>
<evidence type="ECO:0000313" key="3">
    <source>
        <dbReference type="RefSeq" id="XP_033153452.1"/>
    </source>
</evidence>
<feature type="compositionally biased region" description="Basic residues" evidence="1">
    <location>
        <begin position="381"/>
        <end position="395"/>
    </location>
</feature>
<proteinExistence type="predicted"/>
<feature type="compositionally biased region" description="Polar residues" evidence="1">
    <location>
        <begin position="122"/>
        <end position="132"/>
    </location>
</feature>
<sequence>MENLAKIRMSQKLACWQQILTTLGTSSMSEHEWNTFFRGFLESWQNPYCIQTSCDPSIPLRQELLVRPRKAVQENPHGPVATPPESPVFLEPINSTAPREHLSPSKSLDSTGCHPGDGERSPSVSNKNSTHKNPGDSKYTKIWKQSNIHTTSSSSKAQISMRRDSKLSSTKKRPVTCPLVDDTTDDSRKNREQHASASNKNVFKSREASPNVPNLTKDSCAFPDVLMLSPNCASKITQRGNSFGQTQDYKTSPGKIIKRVPRYSSQFLKPKTGKVHNLGDKPKNKQQPKTPPPFLLDNEYKESSDDSDDQLPLSKLSLKMKRNKLNPLFLSRNKDCSPAPEKVKLKGGRPAQNKKEQLPWEPSILTNSNDQGKQLAEPLRKSVKKPTKQKKRRLRAPPQSKTQEKQSTHEMISEQAKTISKASGQQTSRVHSSLSPSNIRNNSVKSVSSILVFTPPNNFLLLPQISAKMLMPAHKSHTAINLKCSEIDVPAEKDLCHKLDVTNACPKNRCDDLYKHNINLFGDEDNFQSPQDYATNNMHVGQPLGDASEINRCLENLNNKSLSEIDTQLVNTSKFLEKVTRPSTVEVDKSDLMDIFMGGNEELDYEYDDDDVLSVAASWNGLDDENVPEVEPLPKTEPSTETLKPIKKENAQKKQNIKSFQIPKLNAKNLKTQPSVMRSLYEKEELKKIKVLAKPAPPSQGDKPLAEYNRNQRDEATAARRAKETFPVFAPPYRIAPESAAALVSAKSQQVIPQVHIPTSQEGVNWIKDVFGIRCMHSVDNKCISFNCDHTRNNLGEVQQRLMRMDDDTLVSVYRQTKRSFFLFQTYYTSFVDIFEFRHLWQYLLIMLVDCRLYKSISAPLLAHVYEALSKCGMQKEAVKRIMEHVWLPCKAHKYRDLMLTTLNILSNANWEDYCDKLTQLDTYYNFKIPHKNLITILKSSEDCSDKFAKAVKLITLHPTSICTNETIMSILSSASNESASAIQGPPEAGSSHSSFIAPAAAVQPPHFTIPNFGHLPTHSFNYSNEYTTNIHHFD</sequence>
<protein>
    <submittedName>
        <fullName evidence="3">Protein deadlock isoform X1</fullName>
    </submittedName>
</protein>
<dbReference type="GeneID" id="117136585"/>
<feature type="compositionally biased region" description="Basic and acidic residues" evidence="1">
    <location>
        <begin position="185"/>
        <end position="194"/>
    </location>
</feature>
<evidence type="ECO:0000313" key="2">
    <source>
        <dbReference type="Proteomes" id="UP000515162"/>
    </source>
</evidence>
<accession>A0A6P8JBU9</accession>
<gene>
    <name evidence="3" type="primary">LOC117136585</name>
</gene>
<dbReference type="Proteomes" id="UP000515162">
    <property type="component" value="Chromosome 2L"/>
</dbReference>
<name>A0A6P8JBU9_DROMA</name>
<feature type="region of interest" description="Disordered" evidence="1">
    <location>
        <begin position="242"/>
        <end position="311"/>
    </location>
</feature>
<feature type="region of interest" description="Disordered" evidence="1">
    <location>
        <begin position="329"/>
        <end position="441"/>
    </location>
</feature>
<feature type="compositionally biased region" description="Basic and acidic residues" evidence="1">
    <location>
        <begin position="402"/>
        <end position="412"/>
    </location>
</feature>
<feature type="compositionally biased region" description="Polar residues" evidence="1">
    <location>
        <begin position="143"/>
        <end position="158"/>
    </location>
</feature>
<feature type="compositionally biased region" description="Polar residues" evidence="1">
    <location>
        <begin position="415"/>
        <end position="441"/>
    </location>
</feature>
<reference evidence="3" key="1">
    <citation type="submission" date="2025-08" db="UniProtKB">
        <authorList>
            <consortium name="RefSeq"/>
        </authorList>
    </citation>
    <scope>IDENTIFICATION</scope>
    <source>
        <strain evidence="3">Mau12</strain>
        <tissue evidence="3">Whole Body</tissue>
    </source>
</reference>
<evidence type="ECO:0000256" key="1">
    <source>
        <dbReference type="SAM" id="MobiDB-lite"/>
    </source>
</evidence>
<dbReference type="AlphaFoldDB" id="A0A6P8JBU9"/>